<feature type="region of interest" description="Disordered" evidence="7">
    <location>
        <begin position="163"/>
        <end position="183"/>
    </location>
</feature>
<reference evidence="9 10" key="1">
    <citation type="submission" date="2019-09" db="EMBL/GenBank/DDBJ databases">
        <title>A chromosome-level genome assembly of the Chinese tupelo Nyssa sinensis.</title>
        <authorList>
            <person name="Yang X."/>
            <person name="Kang M."/>
            <person name="Yang Y."/>
            <person name="Xiong H."/>
            <person name="Wang M."/>
            <person name="Zhang Z."/>
            <person name="Wang Z."/>
            <person name="Wu H."/>
            <person name="Ma T."/>
            <person name="Liu J."/>
            <person name="Xi Z."/>
        </authorList>
    </citation>
    <scope>NUCLEOTIDE SEQUENCE [LARGE SCALE GENOMIC DNA]</scope>
    <source>
        <strain evidence="9">J267</strain>
        <tissue evidence="9">Leaf</tissue>
    </source>
</reference>
<proteinExistence type="inferred from homology"/>
<dbReference type="EMBL" id="CM018049">
    <property type="protein sequence ID" value="KAA8519153.1"/>
    <property type="molecule type" value="Genomic_DNA"/>
</dbReference>
<evidence type="ECO:0000256" key="3">
    <source>
        <dbReference type="ARBA" id="ARBA00022692"/>
    </source>
</evidence>
<keyword evidence="10" id="KW-1185">Reference proteome</keyword>
<evidence type="ECO:0000256" key="4">
    <source>
        <dbReference type="ARBA" id="ARBA00022989"/>
    </source>
</evidence>
<keyword evidence="5 6" id="KW-0472">Membrane</keyword>
<dbReference type="GO" id="GO:0016020">
    <property type="term" value="C:membrane"/>
    <property type="evidence" value="ECO:0007669"/>
    <property type="project" value="UniProtKB-SubCell"/>
</dbReference>
<evidence type="ECO:0000259" key="8">
    <source>
        <dbReference type="Pfam" id="PF00892"/>
    </source>
</evidence>
<feature type="compositionally biased region" description="Polar residues" evidence="7">
    <location>
        <begin position="164"/>
        <end position="176"/>
    </location>
</feature>
<dbReference type="Pfam" id="PF00892">
    <property type="entry name" value="EamA"/>
    <property type="match status" value="1"/>
</dbReference>
<feature type="transmembrane region" description="Helical" evidence="6">
    <location>
        <begin position="71"/>
        <end position="95"/>
    </location>
</feature>
<feature type="domain" description="EamA" evidence="8">
    <location>
        <begin position="10"/>
        <end position="146"/>
    </location>
</feature>
<organism evidence="9 10">
    <name type="scientific">Nyssa sinensis</name>
    <dbReference type="NCBI Taxonomy" id="561372"/>
    <lineage>
        <taxon>Eukaryota</taxon>
        <taxon>Viridiplantae</taxon>
        <taxon>Streptophyta</taxon>
        <taxon>Embryophyta</taxon>
        <taxon>Tracheophyta</taxon>
        <taxon>Spermatophyta</taxon>
        <taxon>Magnoliopsida</taxon>
        <taxon>eudicotyledons</taxon>
        <taxon>Gunneridae</taxon>
        <taxon>Pentapetalae</taxon>
        <taxon>asterids</taxon>
        <taxon>Cornales</taxon>
        <taxon>Nyssaceae</taxon>
        <taxon>Nyssa</taxon>
    </lineage>
</organism>
<name>A0A5J4ZK54_9ASTE</name>
<keyword evidence="3 6" id="KW-0812">Transmembrane</keyword>
<feature type="transmembrane region" description="Helical" evidence="6">
    <location>
        <begin position="6"/>
        <end position="31"/>
    </location>
</feature>
<protein>
    <recommendedName>
        <fullName evidence="6">WAT1-related protein</fullName>
    </recommendedName>
</protein>
<dbReference type="InterPro" id="IPR037185">
    <property type="entry name" value="EmrE-like"/>
</dbReference>
<evidence type="ECO:0000256" key="1">
    <source>
        <dbReference type="ARBA" id="ARBA00004141"/>
    </source>
</evidence>
<accession>A0A5J4ZK54</accession>
<evidence type="ECO:0000256" key="5">
    <source>
        <dbReference type="ARBA" id="ARBA00023136"/>
    </source>
</evidence>
<dbReference type="OrthoDB" id="1728340at2759"/>
<feature type="transmembrane region" description="Helical" evidence="6">
    <location>
        <begin position="127"/>
        <end position="145"/>
    </location>
</feature>
<sequence length="183" mass="19870">MKLSKWVIGGLFLAVDCAFSSGFIIVQALILKKYSAELIIVSFYCFFVAILSAIVSLMVDRDLGAWNLQPNVRLITVLYSGLFGSAFQVSIITWCLHRTGPLFVTMFHPLGIAIAAAMGSIFLGDTFYLGSLVGTIVIVIGFYLVMWGKAAEGKIVEDGGVKSLESTSENDPLLQSNDEETDV</sequence>
<comment type="subcellular location">
    <subcellularLocation>
        <location evidence="1 6">Membrane</location>
        <topology evidence="1 6">Multi-pass membrane protein</topology>
    </subcellularLocation>
</comment>
<dbReference type="Proteomes" id="UP000325577">
    <property type="component" value="Linkage Group LG6"/>
</dbReference>
<dbReference type="GO" id="GO:0022857">
    <property type="term" value="F:transmembrane transporter activity"/>
    <property type="evidence" value="ECO:0007669"/>
    <property type="project" value="InterPro"/>
</dbReference>
<comment type="similarity">
    <text evidence="2 6">Belongs to the drug/metabolite transporter (DMT) superfamily. Plant drug/metabolite exporter (P-DME) (TC 2.A.7.4) family.</text>
</comment>
<evidence type="ECO:0000313" key="10">
    <source>
        <dbReference type="Proteomes" id="UP000325577"/>
    </source>
</evidence>
<evidence type="ECO:0000256" key="2">
    <source>
        <dbReference type="ARBA" id="ARBA00007635"/>
    </source>
</evidence>
<feature type="transmembrane region" description="Helical" evidence="6">
    <location>
        <begin position="102"/>
        <end position="121"/>
    </location>
</feature>
<dbReference type="InterPro" id="IPR030184">
    <property type="entry name" value="WAT1-related"/>
</dbReference>
<dbReference type="InterPro" id="IPR000620">
    <property type="entry name" value="EamA_dom"/>
</dbReference>
<feature type="transmembrane region" description="Helical" evidence="6">
    <location>
        <begin position="38"/>
        <end position="59"/>
    </location>
</feature>
<evidence type="ECO:0000256" key="6">
    <source>
        <dbReference type="RuleBase" id="RU363077"/>
    </source>
</evidence>
<dbReference type="PANTHER" id="PTHR31218">
    <property type="entry name" value="WAT1-RELATED PROTEIN"/>
    <property type="match status" value="1"/>
</dbReference>
<dbReference type="AlphaFoldDB" id="A0A5J4ZK54"/>
<evidence type="ECO:0000256" key="7">
    <source>
        <dbReference type="SAM" id="MobiDB-lite"/>
    </source>
</evidence>
<evidence type="ECO:0000313" key="9">
    <source>
        <dbReference type="EMBL" id="KAA8519153.1"/>
    </source>
</evidence>
<gene>
    <name evidence="9" type="ORF">F0562_013373</name>
</gene>
<dbReference type="SUPFAM" id="SSF103481">
    <property type="entry name" value="Multidrug resistance efflux transporter EmrE"/>
    <property type="match status" value="1"/>
</dbReference>
<keyword evidence="4 6" id="KW-1133">Transmembrane helix</keyword>